<evidence type="ECO:0000256" key="7">
    <source>
        <dbReference type="RuleBase" id="RU369079"/>
    </source>
</evidence>
<dbReference type="NCBIfam" id="TIGR00786">
    <property type="entry name" value="dctM"/>
    <property type="match status" value="1"/>
</dbReference>
<keyword evidence="6 7" id="KW-0472">Membrane</keyword>
<proteinExistence type="inferred from homology"/>
<name>A0ABV3WY82_9HYPH</name>
<dbReference type="EMBL" id="JAZHFV010000006">
    <property type="protein sequence ID" value="MEX4009649.1"/>
    <property type="molecule type" value="Genomic_DNA"/>
</dbReference>
<feature type="transmembrane region" description="Helical" evidence="7">
    <location>
        <begin position="365"/>
        <end position="388"/>
    </location>
</feature>
<dbReference type="Pfam" id="PF06808">
    <property type="entry name" value="DctM"/>
    <property type="match status" value="1"/>
</dbReference>
<protein>
    <recommendedName>
        <fullName evidence="7">TRAP transporter large permease protein</fullName>
    </recommendedName>
</protein>
<feature type="transmembrane region" description="Helical" evidence="7">
    <location>
        <begin position="340"/>
        <end position="359"/>
    </location>
</feature>
<sequence>MDPLLIALVGFLAMMVLIVVHVPIGVAMALVGVTGFASIVGWGPAVTLMATEPASAMANLDLAVIPLFMLMGSLAAAAGLASDVYNLANALIGHRRGGLASTTIVASAGFGAICGSGVATTATFGRVAMPEMLERGYRPDLAAGSIAAGGTLGIIVPPSSMMILYAVLTEQSVLDLFSAAIVPAALAVIFYMIAIQVKLTMDPEAAQRGERATMRQRLHAAGQAWGVIVLFVVVMGGIYSGIFTVHEAAAVGVVFSFLLLVAKGRFTWNTLIGVLAEASAGTAMIYIMVFGATIFSYFMAVSGAAAFMVGAISGLPVPPIAILVLLLVLYIFLGAFFDEVAAMVITLPLVIPLILSFGYDLVWWGIINVVVIGIGMMTPPIGINVMVLNSMYRSISLGTIYRGIMPFLIAELARLLLLTLFPQLTLWLPSVLH</sequence>
<feature type="transmembrane region" description="Helical" evidence="7">
    <location>
        <begin position="274"/>
        <end position="298"/>
    </location>
</feature>
<evidence type="ECO:0000256" key="5">
    <source>
        <dbReference type="ARBA" id="ARBA00022989"/>
    </source>
</evidence>
<dbReference type="PANTHER" id="PTHR33362:SF5">
    <property type="entry name" value="C4-DICARBOXYLATE TRAP TRANSPORTER LARGE PERMEASE PROTEIN DCTM"/>
    <property type="match status" value="1"/>
</dbReference>
<comment type="similarity">
    <text evidence="7">Belongs to the TRAP transporter large permease family.</text>
</comment>
<dbReference type="InterPro" id="IPR010656">
    <property type="entry name" value="DctM"/>
</dbReference>
<dbReference type="RefSeq" id="WP_368804527.1">
    <property type="nucleotide sequence ID" value="NZ_CBDDTD010000001.1"/>
</dbReference>
<dbReference type="PANTHER" id="PTHR33362">
    <property type="entry name" value="SIALIC ACID TRAP TRANSPORTER PERMEASE PROTEIN SIAT-RELATED"/>
    <property type="match status" value="1"/>
</dbReference>
<dbReference type="Proteomes" id="UP001559025">
    <property type="component" value="Unassembled WGS sequence"/>
</dbReference>
<evidence type="ECO:0000256" key="1">
    <source>
        <dbReference type="ARBA" id="ARBA00004429"/>
    </source>
</evidence>
<evidence type="ECO:0000256" key="3">
    <source>
        <dbReference type="ARBA" id="ARBA00022519"/>
    </source>
</evidence>
<evidence type="ECO:0000313" key="10">
    <source>
        <dbReference type="Proteomes" id="UP001559025"/>
    </source>
</evidence>
<feature type="transmembrane region" description="Helical" evidence="7">
    <location>
        <begin position="141"/>
        <end position="164"/>
    </location>
</feature>
<dbReference type="InterPro" id="IPR004681">
    <property type="entry name" value="TRAP_DctM"/>
</dbReference>
<keyword evidence="2" id="KW-1003">Cell membrane</keyword>
<feature type="transmembrane region" description="Helical" evidence="7">
    <location>
        <begin position="30"/>
        <end position="50"/>
    </location>
</feature>
<evidence type="ECO:0000259" key="8">
    <source>
        <dbReference type="Pfam" id="PF06808"/>
    </source>
</evidence>
<keyword evidence="10" id="KW-1185">Reference proteome</keyword>
<comment type="subcellular location">
    <subcellularLocation>
        <location evidence="1 7">Cell inner membrane</location>
        <topology evidence="1 7">Multi-pass membrane protein</topology>
    </subcellularLocation>
</comment>
<feature type="transmembrane region" description="Helical" evidence="7">
    <location>
        <begin position="245"/>
        <end position="262"/>
    </location>
</feature>
<feature type="transmembrane region" description="Helical" evidence="7">
    <location>
        <begin position="102"/>
        <end position="129"/>
    </location>
</feature>
<organism evidence="9 10">
    <name type="scientific">Neoaquamicrobium sediminum</name>
    <dbReference type="NCBI Taxonomy" id="1849104"/>
    <lineage>
        <taxon>Bacteria</taxon>
        <taxon>Pseudomonadati</taxon>
        <taxon>Pseudomonadota</taxon>
        <taxon>Alphaproteobacteria</taxon>
        <taxon>Hyphomicrobiales</taxon>
        <taxon>Phyllobacteriaceae</taxon>
        <taxon>Neoaquamicrobium</taxon>
    </lineage>
</organism>
<reference evidence="9 10" key="1">
    <citation type="submission" date="2024-01" db="EMBL/GenBank/DDBJ databases">
        <title>New evidence supports the origin of RcGTA from prophage.</title>
        <authorList>
            <person name="Xu Y."/>
            <person name="Liu B."/>
            <person name="Chen F."/>
        </authorList>
    </citation>
    <scope>NUCLEOTIDE SEQUENCE [LARGE SCALE GENOMIC DNA]</scope>
    <source>
        <strain evidence="9 10">CBW1107-2</strain>
    </source>
</reference>
<keyword evidence="4 7" id="KW-0812">Transmembrane</keyword>
<keyword evidence="7" id="KW-0813">Transport</keyword>
<evidence type="ECO:0000256" key="2">
    <source>
        <dbReference type="ARBA" id="ARBA00022475"/>
    </source>
</evidence>
<comment type="subunit">
    <text evidence="7">The complex comprises the extracytoplasmic solute receptor protein and the two transmembrane proteins.</text>
</comment>
<gene>
    <name evidence="9" type="ORF">V1479_20230</name>
</gene>
<feature type="transmembrane region" description="Helical" evidence="7">
    <location>
        <begin position="176"/>
        <end position="197"/>
    </location>
</feature>
<feature type="transmembrane region" description="Helical" evidence="7">
    <location>
        <begin position="400"/>
        <end position="421"/>
    </location>
</feature>
<dbReference type="PIRSF" id="PIRSF006066">
    <property type="entry name" value="HI0050"/>
    <property type="match status" value="1"/>
</dbReference>
<comment type="function">
    <text evidence="7">Part of the tripartite ATP-independent periplasmic (TRAP) transport system.</text>
</comment>
<feature type="transmembrane region" description="Helical" evidence="7">
    <location>
        <begin position="62"/>
        <end position="82"/>
    </location>
</feature>
<feature type="transmembrane region" description="Helical" evidence="7">
    <location>
        <begin position="5"/>
        <end position="24"/>
    </location>
</feature>
<accession>A0ABV3WY82</accession>
<feature type="transmembrane region" description="Helical" evidence="7">
    <location>
        <begin position="304"/>
        <end position="333"/>
    </location>
</feature>
<keyword evidence="3 7" id="KW-0997">Cell inner membrane</keyword>
<evidence type="ECO:0000313" key="9">
    <source>
        <dbReference type="EMBL" id="MEX4009649.1"/>
    </source>
</evidence>
<evidence type="ECO:0000256" key="4">
    <source>
        <dbReference type="ARBA" id="ARBA00022692"/>
    </source>
</evidence>
<evidence type="ECO:0000256" key="6">
    <source>
        <dbReference type="ARBA" id="ARBA00023136"/>
    </source>
</evidence>
<feature type="transmembrane region" description="Helical" evidence="7">
    <location>
        <begin position="218"/>
        <end position="239"/>
    </location>
</feature>
<comment type="caution">
    <text evidence="9">The sequence shown here is derived from an EMBL/GenBank/DDBJ whole genome shotgun (WGS) entry which is preliminary data.</text>
</comment>
<feature type="domain" description="TRAP C4-dicarboxylate transport system permease DctM subunit" evidence="8">
    <location>
        <begin position="11"/>
        <end position="424"/>
    </location>
</feature>
<keyword evidence="5 7" id="KW-1133">Transmembrane helix</keyword>